<feature type="transmembrane region" description="Helical" evidence="6">
    <location>
        <begin position="120"/>
        <end position="145"/>
    </location>
</feature>
<reference evidence="7 8" key="1">
    <citation type="submission" date="2018-11" db="EMBL/GenBank/DDBJ databases">
        <title>Genomes From Bacteria Associated with the Canine Oral Cavity: a Test Case for Automated Genome-Based Taxonomic Assignment.</title>
        <authorList>
            <person name="Coil D.A."/>
            <person name="Jospin G."/>
            <person name="Darling A.E."/>
            <person name="Wallis C."/>
            <person name="Davis I.J."/>
            <person name="Harris S."/>
            <person name="Eisen J.A."/>
            <person name="Holcombe L.J."/>
            <person name="O'Flynn C."/>
        </authorList>
    </citation>
    <scope>NUCLEOTIDE SEQUENCE [LARGE SCALE GENOMIC DNA]</scope>
    <source>
        <strain evidence="7 8">OH770</strain>
    </source>
</reference>
<sequence>MKRLLTFLQSPAFRRLLLILALGAAVWGVVIRWDDFSSELLSMSFVSLFLILVTSILYVAATMLSWRMLLNDTGESISVRLSSIIFFVSQLTKYLPGGVWNFLAAAEEGARYQISRRRSFTVLLSAVAVSIGTGAFLSTLLLLSFSPSSSVSLLSIGVLFVGVSLCLTPPVFNRLITRVFRLLKKEPLERPLTWKGLFFASTWSLVAWGLAGAQVWIILTALGMPQSIETFTLATGGYALAWTAGFMVFFVPAGLGVREAVLGGLLAHFLTPGTILVAVVVSRVMFTCADIFWGLGSVLLSRFSSRAETVQENAP</sequence>
<evidence type="ECO:0000256" key="2">
    <source>
        <dbReference type="ARBA" id="ARBA00022475"/>
    </source>
</evidence>
<feature type="transmembrane region" description="Helical" evidence="6">
    <location>
        <begin position="269"/>
        <end position="295"/>
    </location>
</feature>
<dbReference type="EMBL" id="RQZF01000008">
    <property type="protein sequence ID" value="RRC95002.1"/>
    <property type="molecule type" value="Genomic_DNA"/>
</dbReference>
<accession>A0A3P1SFA1</accession>
<protein>
    <submittedName>
        <fullName evidence="7">UPF0104 family protein</fullName>
    </submittedName>
</protein>
<organism evidence="7 8">
    <name type="scientific">Schaalia canis</name>
    <dbReference type="NCBI Taxonomy" id="100469"/>
    <lineage>
        <taxon>Bacteria</taxon>
        <taxon>Bacillati</taxon>
        <taxon>Actinomycetota</taxon>
        <taxon>Actinomycetes</taxon>
        <taxon>Actinomycetales</taxon>
        <taxon>Actinomycetaceae</taxon>
        <taxon>Schaalia</taxon>
    </lineage>
</organism>
<keyword evidence="8" id="KW-1185">Reference proteome</keyword>
<evidence type="ECO:0000256" key="1">
    <source>
        <dbReference type="ARBA" id="ARBA00004651"/>
    </source>
</evidence>
<dbReference type="GO" id="GO:0005886">
    <property type="term" value="C:plasma membrane"/>
    <property type="evidence" value="ECO:0007669"/>
    <property type="project" value="UniProtKB-SubCell"/>
</dbReference>
<evidence type="ECO:0000256" key="5">
    <source>
        <dbReference type="ARBA" id="ARBA00023136"/>
    </source>
</evidence>
<evidence type="ECO:0000313" key="8">
    <source>
        <dbReference type="Proteomes" id="UP000280444"/>
    </source>
</evidence>
<dbReference type="OrthoDB" id="6057470at2"/>
<keyword evidence="3 6" id="KW-0812">Transmembrane</keyword>
<evidence type="ECO:0000256" key="3">
    <source>
        <dbReference type="ARBA" id="ARBA00022692"/>
    </source>
</evidence>
<comment type="subcellular location">
    <subcellularLocation>
        <location evidence="1">Cell membrane</location>
        <topology evidence="1">Multi-pass membrane protein</topology>
    </subcellularLocation>
</comment>
<feature type="transmembrane region" description="Helical" evidence="6">
    <location>
        <begin position="197"/>
        <end position="219"/>
    </location>
</feature>
<proteinExistence type="predicted"/>
<dbReference type="AlphaFoldDB" id="A0A3P1SFA1"/>
<evidence type="ECO:0000313" key="7">
    <source>
        <dbReference type="EMBL" id="RRC95002.1"/>
    </source>
</evidence>
<keyword evidence="2" id="KW-1003">Cell membrane</keyword>
<keyword evidence="5 6" id="KW-0472">Membrane</keyword>
<dbReference type="InterPro" id="IPR022791">
    <property type="entry name" value="L-PG_synthase/AglD"/>
</dbReference>
<evidence type="ECO:0000256" key="4">
    <source>
        <dbReference type="ARBA" id="ARBA00022989"/>
    </source>
</evidence>
<feature type="transmembrane region" description="Helical" evidence="6">
    <location>
        <begin position="42"/>
        <end position="61"/>
    </location>
</feature>
<comment type="caution">
    <text evidence="7">The sequence shown here is derived from an EMBL/GenBank/DDBJ whole genome shotgun (WGS) entry which is preliminary data.</text>
</comment>
<feature type="transmembrane region" description="Helical" evidence="6">
    <location>
        <begin position="151"/>
        <end position="176"/>
    </location>
</feature>
<dbReference type="Pfam" id="PF03706">
    <property type="entry name" value="LPG_synthase_TM"/>
    <property type="match status" value="1"/>
</dbReference>
<name>A0A3P1SFA1_9ACTO</name>
<gene>
    <name evidence="7" type="ORF">EII11_07930</name>
</gene>
<evidence type="ECO:0000256" key="6">
    <source>
        <dbReference type="SAM" id="Phobius"/>
    </source>
</evidence>
<keyword evidence="4 6" id="KW-1133">Transmembrane helix</keyword>
<feature type="transmembrane region" description="Helical" evidence="6">
    <location>
        <begin position="239"/>
        <end position="257"/>
    </location>
</feature>
<dbReference type="Proteomes" id="UP000280444">
    <property type="component" value="Unassembled WGS sequence"/>
</dbReference>